<dbReference type="EMBL" id="FLUL01000001">
    <property type="protein sequence ID" value="SBW01424.1"/>
    <property type="molecule type" value="Genomic_DNA"/>
</dbReference>
<accession>A0A212JPN5</accession>
<dbReference type="Pfam" id="PF19867">
    <property type="entry name" value="DUF6340"/>
    <property type="match status" value="1"/>
</dbReference>
<reference evidence="1" key="1">
    <citation type="submission" date="2016-04" db="EMBL/GenBank/DDBJ databases">
        <authorList>
            <person name="Evans L.H."/>
            <person name="Alamgir A."/>
            <person name="Owens N."/>
            <person name="Weber N.D."/>
            <person name="Virtaneva K."/>
            <person name="Barbian K."/>
            <person name="Babar A."/>
            <person name="Rosenke K."/>
        </authorList>
    </citation>
    <scope>NUCLEOTIDE SEQUENCE</scope>
    <source>
        <strain evidence="1">86-2</strain>
    </source>
</reference>
<dbReference type="InterPro" id="IPR045921">
    <property type="entry name" value="DUF6340"/>
</dbReference>
<organism evidence="1">
    <name type="scientific">uncultured Dysgonomonas sp</name>
    <dbReference type="NCBI Taxonomy" id="206096"/>
    <lineage>
        <taxon>Bacteria</taxon>
        <taxon>Pseudomonadati</taxon>
        <taxon>Bacteroidota</taxon>
        <taxon>Bacteroidia</taxon>
        <taxon>Bacteroidales</taxon>
        <taxon>Dysgonomonadaceae</taxon>
        <taxon>Dysgonomonas</taxon>
        <taxon>environmental samples</taxon>
    </lineage>
</organism>
<gene>
    <name evidence="1" type="ORF">KL86DYS2_12032</name>
</gene>
<evidence type="ECO:0000313" key="1">
    <source>
        <dbReference type="EMBL" id="SBW01424.1"/>
    </source>
</evidence>
<proteinExistence type="predicted"/>
<protein>
    <submittedName>
        <fullName evidence="1">Uncharacterized protein</fullName>
    </submittedName>
</protein>
<dbReference type="AlphaFoldDB" id="A0A212JPN5"/>
<dbReference type="RefSeq" id="WP_296949567.1">
    <property type="nucleotide sequence ID" value="NZ_LT599021.1"/>
</dbReference>
<name>A0A212JPN5_9BACT</name>
<sequence>MTKYIFIFFCIILIPSCTVTNLVSIEVREPALISFENPQQKNIVIVNNSASQSSEGVEANGEALKDSSVMPTDTAKAIFTSSLRQYLSEENYFSKVELYPYPTNGGAANEVRSLSARKVQTICKEQNADVLLSLDLFIASASLESVNVEYFNNYSILSSQIGVLLKAYSLDGSLLAPPIAYVDSLFRESSVSWNNMKNNIPEINDLVTEITMKAADAVTSSIVPSWKTDNRWYYSDSSKGMREATKMVLAGKWQEAADIWSELYDKEKNTNKKIRLASNIALANENLDDIENALAWINIAYDLLPQKSNSDLASQVFFYKETLTKRNLDKNKLYKQLGIDPPVNEDYDIEKEATE</sequence>